<evidence type="ECO:0000313" key="2">
    <source>
        <dbReference type="Proteomes" id="UP000198564"/>
    </source>
</evidence>
<accession>A0A1H6RSK2</accession>
<evidence type="ECO:0000313" key="1">
    <source>
        <dbReference type="EMBL" id="SEI58848.1"/>
    </source>
</evidence>
<dbReference type="RefSeq" id="WP_091632957.1">
    <property type="nucleotide sequence ID" value="NZ_FNYW01000004.1"/>
</dbReference>
<sequence>MEEELLEYERGFYDQTFSTQVQYTSLGINVVAFKVEHGVCDHVMAGEAKQERLNALKFKQKHFKEYLNSLSSKELEYLVQYHLEESTASEQQAIDVAILDEISEIEEASSYRYKTTRAYMKPPPVASELTDEHMLELLEA</sequence>
<gene>
    <name evidence="1" type="ORF">SAMN04488113_10474</name>
</gene>
<proteinExistence type="predicted"/>
<reference evidence="2" key="1">
    <citation type="submission" date="2016-10" db="EMBL/GenBank/DDBJ databases">
        <authorList>
            <person name="Varghese N."/>
            <person name="Submissions S."/>
        </authorList>
    </citation>
    <scope>NUCLEOTIDE SEQUENCE [LARGE SCALE GENOMIC DNA]</scope>
    <source>
        <strain evidence="2">DSM 25751</strain>
    </source>
</reference>
<name>A0A1H6RSK2_9LACT</name>
<dbReference type="Proteomes" id="UP000198564">
    <property type="component" value="Unassembled WGS sequence"/>
</dbReference>
<dbReference type="AlphaFoldDB" id="A0A1H6RSK2"/>
<keyword evidence="2" id="KW-1185">Reference proteome</keyword>
<dbReference type="STRING" id="1130080.SAMN04488113_10474"/>
<protein>
    <submittedName>
        <fullName evidence="1">Uncharacterized protein</fullName>
    </submittedName>
</protein>
<organism evidence="1 2">
    <name type="scientific">Alkalibacterium gilvum</name>
    <dbReference type="NCBI Taxonomy" id="1130080"/>
    <lineage>
        <taxon>Bacteria</taxon>
        <taxon>Bacillati</taxon>
        <taxon>Bacillota</taxon>
        <taxon>Bacilli</taxon>
        <taxon>Lactobacillales</taxon>
        <taxon>Carnobacteriaceae</taxon>
        <taxon>Alkalibacterium</taxon>
    </lineage>
</organism>
<dbReference type="EMBL" id="FNYW01000004">
    <property type="protein sequence ID" value="SEI58848.1"/>
    <property type="molecule type" value="Genomic_DNA"/>
</dbReference>
<dbReference type="OrthoDB" id="2181747at2"/>